<dbReference type="Gene3D" id="3.30.420.10">
    <property type="entry name" value="Ribonuclease H-like superfamily/Ribonuclease H"/>
    <property type="match status" value="1"/>
</dbReference>
<evidence type="ECO:0000256" key="1">
    <source>
        <dbReference type="ARBA" id="ARBA00009518"/>
    </source>
</evidence>
<accession>A0A2P5P904</accession>
<evidence type="ECO:0000256" key="6">
    <source>
        <dbReference type="ARBA" id="ARBA00022763"/>
    </source>
</evidence>
<dbReference type="InterPro" id="IPR012337">
    <property type="entry name" value="RNaseH-like_sf"/>
</dbReference>
<evidence type="ECO:0000256" key="13">
    <source>
        <dbReference type="HAMAP-Rule" id="MF_00034"/>
    </source>
</evidence>
<protein>
    <recommendedName>
        <fullName evidence="13 14">Crossover junction endodeoxyribonuclease RuvC</fullName>
        <ecNumber evidence="13 14">3.1.21.10</ecNumber>
    </recommendedName>
    <alternativeName>
        <fullName evidence="13">Holliday junction nuclease RuvC</fullName>
    </alternativeName>
    <alternativeName>
        <fullName evidence="13">Holliday junction resolvase RuvC</fullName>
    </alternativeName>
</protein>
<dbReference type="GO" id="GO:0003677">
    <property type="term" value="F:DNA binding"/>
    <property type="evidence" value="ECO:0007669"/>
    <property type="project" value="UniProtKB-KW"/>
</dbReference>
<feature type="active site" evidence="13">
    <location>
        <position position="67"/>
    </location>
</feature>
<dbReference type="InterPro" id="IPR002176">
    <property type="entry name" value="X-over_junc_endoDNase_RuvC"/>
</dbReference>
<comment type="function">
    <text evidence="13">The RuvA-RuvB-RuvC complex processes Holliday junction (HJ) DNA during genetic recombination and DNA repair. Endonuclease that resolves HJ intermediates. Cleaves cruciform DNA by making single-stranded nicks across the HJ at symmetrical positions within the homologous arms, yielding a 5'-phosphate and a 3'-hydroxyl group; requires a central core of homology in the junction. The consensus cleavage sequence is 5'-(A/T)TT(C/G)-3'. Cleavage occurs on the 3'-side of the TT dinucleotide at the point of strand exchange. HJ branch migration catalyzed by RuvA-RuvB allows RuvC to scan DNA until it finds its consensus sequence, where it cleaves and resolves the cruciform DNA.</text>
</comment>
<evidence type="ECO:0000256" key="4">
    <source>
        <dbReference type="ARBA" id="ARBA00022723"/>
    </source>
</evidence>
<comment type="subcellular location">
    <subcellularLocation>
        <location evidence="13">Cytoplasm</location>
    </subcellularLocation>
</comment>
<dbReference type="GO" id="GO:0008821">
    <property type="term" value="F:crossover junction DNA endonuclease activity"/>
    <property type="evidence" value="ECO:0007669"/>
    <property type="project" value="UniProtKB-UniRule"/>
</dbReference>
<dbReference type="GO" id="GO:0000287">
    <property type="term" value="F:magnesium ion binding"/>
    <property type="evidence" value="ECO:0007669"/>
    <property type="project" value="UniProtKB-UniRule"/>
</dbReference>
<evidence type="ECO:0000313" key="16">
    <source>
        <dbReference type="Proteomes" id="UP000235653"/>
    </source>
</evidence>
<comment type="caution">
    <text evidence="15">The sequence shown here is derived from an EMBL/GenBank/DDBJ whole genome shotgun (WGS) entry which is preliminary data.</text>
</comment>
<comment type="similarity">
    <text evidence="1 13">Belongs to the RuvC family.</text>
</comment>
<dbReference type="GO" id="GO:0048476">
    <property type="term" value="C:Holliday junction resolvase complex"/>
    <property type="evidence" value="ECO:0007669"/>
    <property type="project" value="UniProtKB-UniRule"/>
</dbReference>
<feature type="binding site" evidence="13">
    <location>
        <position position="67"/>
    </location>
    <ligand>
        <name>Mg(2+)</name>
        <dbReference type="ChEBI" id="CHEBI:18420"/>
        <label>2</label>
    </ligand>
</feature>
<dbReference type="RefSeq" id="WP_102330250.1">
    <property type="nucleotide sequence ID" value="NZ_CP058566.2"/>
</dbReference>
<dbReference type="GO" id="GO:0006310">
    <property type="term" value="P:DNA recombination"/>
    <property type="evidence" value="ECO:0007669"/>
    <property type="project" value="UniProtKB-UniRule"/>
</dbReference>
<dbReference type="PANTHER" id="PTHR30194:SF3">
    <property type="entry name" value="CROSSOVER JUNCTION ENDODEOXYRIBONUCLEASE RUVC"/>
    <property type="match status" value="1"/>
</dbReference>
<keyword evidence="16" id="KW-1185">Reference proteome</keyword>
<evidence type="ECO:0000256" key="14">
    <source>
        <dbReference type="NCBIfam" id="TIGR00228"/>
    </source>
</evidence>
<feature type="active site" evidence="13">
    <location>
        <position position="7"/>
    </location>
</feature>
<dbReference type="OrthoDB" id="9805499at2"/>
<dbReference type="CDD" id="cd16962">
    <property type="entry name" value="RuvC"/>
    <property type="match status" value="1"/>
</dbReference>
<evidence type="ECO:0000313" key="15">
    <source>
        <dbReference type="EMBL" id="PPD58766.1"/>
    </source>
</evidence>
<evidence type="ECO:0000256" key="7">
    <source>
        <dbReference type="ARBA" id="ARBA00022801"/>
    </source>
</evidence>
<name>A0A2P5P904_9CHLR</name>
<reference evidence="15 16" key="1">
    <citation type="journal article" date="2017" name="ISME J.">
        <title>Grape pomace compost harbors organohalide-respiring Dehalogenimonas species with novel reductive dehalogenase genes.</title>
        <authorList>
            <person name="Yang Y."/>
            <person name="Higgins S.A."/>
            <person name="Yan J."/>
            <person name="Simsir B."/>
            <person name="Chourey K."/>
            <person name="Iyer R."/>
            <person name="Hettich R.L."/>
            <person name="Baldwin B."/>
            <person name="Ogles D.M."/>
            <person name="Loffler F.E."/>
        </authorList>
    </citation>
    <scope>NUCLEOTIDE SEQUENCE [LARGE SCALE GENOMIC DNA]</scope>
    <source>
        <strain evidence="15 16">GP</strain>
    </source>
</reference>
<evidence type="ECO:0000256" key="10">
    <source>
        <dbReference type="ARBA" id="ARBA00023172"/>
    </source>
</evidence>
<dbReference type="GO" id="GO:0006281">
    <property type="term" value="P:DNA repair"/>
    <property type="evidence" value="ECO:0007669"/>
    <property type="project" value="UniProtKB-UniRule"/>
</dbReference>
<dbReference type="GO" id="GO:0005737">
    <property type="term" value="C:cytoplasm"/>
    <property type="evidence" value="ECO:0007669"/>
    <property type="project" value="UniProtKB-SubCell"/>
</dbReference>
<keyword evidence="10 13" id="KW-0233">DNA recombination</keyword>
<dbReference type="AlphaFoldDB" id="A0A2P5P904"/>
<evidence type="ECO:0000256" key="2">
    <source>
        <dbReference type="ARBA" id="ARBA00022490"/>
    </source>
</evidence>
<keyword evidence="6 13" id="KW-0227">DNA damage</keyword>
<dbReference type="PANTHER" id="PTHR30194">
    <property type="entry name" value="CROSSOVER JUNCTION ENDODEOXYRIBONUCLEASE RUVC"/>
    <property type="match status" value="1"/>
</dbReference>
<comment type="subunit">
    <text evidence="13">Homodimer which binds Holliday junction (HJ) DNA. The HJ becomes 2-fold symmetrical on binding to RuvC with unstacked arms; it has a different conformation from HJ DNA in complex with RuvA. In the full resolvosome a probable DNA-RuvA(4)-RuvB(12)-RuvC(2) complex forms which resolves the HJ.</text>
</comment>
<feature type="binding site" evidence="13">
    <location>
        <position position="7"/>
    </location>
    <ligand>
        <name>Mg(2+)</name>
        <dbReference type="ChEBI" id="CHEBI:18420"/>
        <label>1</label>
    </ligand>
</feature>
<keyword evidence="9 13" id="KW-0238">DNA-binding</keyword>
<evidence type="ECO:0000256" key="9">
    <source>
        <dbReference type="ARBA" id="ARBA00023125"/>
    </source>
</evidence>
<keyword evidence="2 13" id="KW-0963">Cytoplasm</keyword>
<dbReference type="NCBIfam" id="TIGR00228">
    <property type="entry name" value="ruvC"/>
    <property type="match status" value="1"/>
</dbReference>
<keyword evidence="3 13" id="KW-0540">Nuclease</keyword>
<keyword evidence="8 13" id="KW-0460">Magnesium</keyword>
<keyword evidence="11 13" id="KW-0234">DNA repair</keyword>
<dbReference type="EMBL" id="JQAN02000006">
    <property type="protein sequence ID" value="PPD58766.1"/>
    <property type="molecule type" value="Genomic_DNA"/>
</dbReference>
<dbReference type="HAMAP" id="MF_00034">
    <property type="entry name" value="RuvC"/>
    <property type="match status" value="1"/>
</dbReference>
<keyword evidence="7 13" id="KW-0378">Hydrolase</keyword>
<comment type="catalytic activity">
    <reaction evidence="12 13">
        <text>Endonucleolytic cleavage at a junction such as a reciprocal single-stranded crossover between two homologous DNA duplexes (Holliday junction).</text>
        <dbReference type="EC" id="3.1.21.10"/>
    </reaction>
</comment>
<evidence type="ECO:0000256" key="12">
    <source>
        <dbReference type="ARBA" id="ARBA00029354"/>
    </source>
</evidence>
<comment type="cofactor">
    <cofactor evidence="13">
        <name>Mg(2+)</name>
        <dbReference type="ChEBI" id="CHEBI:18420"/>
    </cofactor>
    <text evidence="13">Binds 2 Mg(2+) ion per subunit.</text>
</comment>
<evidence type="ECO:0000256" key="5">
    <source>
        <dbReference type="ARBA" id="ARBA00022759"/>
    </source>
</evidence>
<organism evidence="15 16">
    <name type="scientific">Dehalogenimonas etheniformans</name>
    <dbReference type="NCBI Taxonomy" id="1536648"/>
    <lineage>
        <taxon>Bacteria</taxon>
        <taxon>Bacillati</taxon>
        <taxon>Chloroflexota</taxon>
        <taxon>Dehalococcoidia</taxon>
        <taxon>Dehalococcoidales</taxon>
        <taxon>Dehalococcoidaceae</taxon>
        <taxon>Dehalogenimonas</taxon>
    </lineage>
</organism>
<sequence>MRIIGIDPGTRCLGYGIIDAAGSNVTYIGSGAVTCSDKLPMTDRLVRLYAELTRIISEHRPDCAAVETPFFSENARSALAVGKAQAVAILAAANAGLPVYEYPPAKIKAHISGFGASDKDQVSRMVVLQLGLSQPPAPADASDALACALCHLQEMQTSAIIKRSAGT</sequence>
<evidence type="ECO:0000256" key="11">
    <source>
        <dbReference type="ARBA" id="ARBA00023204"/>
    </source>
</evidence>
<keyword evidence="5 13" id="KW-0255">Endonuclease</keyword>
<dbReference type="InterPro" id="IPR036397">
    <property type="entry name" value="RNaseH_sf"/>
</dbReference>
<dbReference type="SUPFAM" id="SSF53098">
    <property type="entry name" value="Ribonuclease H-like"/>
    <property type="match status" value="1"/>
</dbReference>
<dbReference type="Proteomes" id="UP000235653">
    <property type="component" value="Unassembled WGS sequence"/>
</dbReference>
<dbReference type="FunFam" id="3.30.420.10:FF:000002">
    <property type="entry name" value="Crossover junction endodeoxyribonuclease RuvC"/>
    <property type="match status" value="1"/>
</dbReference>
<gene>
    <name evidence="13" type="primary">ruvC</name>
    <name evidence="15" type="ORF">JP09_002520</name>
</gene>
<keyword evidence="4 13" id="KW-0479">Metal-binding</keyword>
<evidence type="ECO:0000256" key="8">
    <source>
        <dbReference type="ARBA" id="ARBA00022842"/>
    </source>
</evidence>
<proteinExistence type="inferred from homology"/>
<evidence type="ECO:0000256" key="3">
    <source>
        <dbReference type="ARBA" id="ARBA00022722"/>
    </source>
</evidence>
<dbReference type="EC" id="3.1.21.10" evidence="13 14"/>
<feature type="active site" evidence="13">
    <location>
        <position position="140"/>
    </location>
</feature>
<feature type="binding site" evidence="13">
    <location>
        <position position="140"/>
    </location>
    <ligand>
        <name>Mg(2+)</name>
        <dbReference type="ChEBI" id="CHEBI:18420"/>
        <label>1</label>
    </ligand>
</feature>
<dbReference type="PRINTS" id="PR00696">
    <property type="entry name" value="RSOLVASERUVC"/>
</dbReference>
<dbReference type="Pfam" id="PF02075">
    <property type="entry name" value="RuvC"/>
    <property type="match status" value="1"/>
</dbReference>
<dbReference type="NCBIfam" id="NF000711">
    <property type="entry name" value="PRK00039.2-1"/>
    <property type="match status" value="1"/>
</dbReference>